<reference evidence="2" key="1">
    <citation type="submission" date="2016-10" db="EMBL/GenBank/DDBJ databases">
        <title>Comparative genomics uncovers the prolific and rare metabolic potential of the cyanobacterial genus Moorea.</title>
        <authorList>
            <person name="Leao T."/>
            <person name="Castelao G."/>
            <person name="Korobeynikov A."/>
            <person name="Monroe E.A."/>
            <person name="Podell S."/>
            <person name="Glukhov E."/>
            <person name="Allen E."/>
            <person name="Gerwick W.H."/>
            <person name="Gerwick L."/>
        </authorList>
    </citation>
    <scope>NUCLEOTIDE SEQUENCE [LARGE SCALE GENOMIC DNA]</scope>
    <source>
        <strain evidence="2">PAL-8-15-08-1</strain>
    </source>
</reference>
<name>A0A1D8TQ05_9CYAN</name>
<dbReference type="KEGG" id="mpro:BJP34_09905"/>
<organism evidence="1 2">
    <name type="scientific">Moorena producens PAL-8-15-08-1</name>
    <dbReference type="NCBI Taxonomy" id="1458985"/>
    <lineage>
        <taxon>Bacteria</taxon>
        <taxon>Bacillati</taxon>
        <taxon>Cyanobacteriota</taxon>
        <taxon>Cyanophyceae</taxon>
        <taxon>Coleofasciculales</taxon>
        <taxon>Coleofasciculaceae</taxon>
        <taxon>Moorena</taxon>
    </lineage>
</organism>
<proteinExistence type="predicted"/>
<accession>A0A1D8TQ05</accession>
<dbReference type="EMBL" id="CP017599">
    <property type="protein sequence ID" value="AOW99727.1"/>
    <property type="molecule type" value="Genomic_DNA"/>
</dbReference>
<dbReference type="STRING" id="1458985.BJP34_09905"/>
<dbReference type="Proteomes" id="UP000177870">
    <property type="component" value="Chromosome"/>
</dbReference>
<protein>
    <submittedName>
        <fullName evidence="1">Uncharacterized protein</fullName>
    </submittedName>
</protein>
<gene>
    <name evidence="1" type="ORF">BJP34_09905</name>
</gene>
<dbReference type="AlphaFoldDB" id="A0A1D8TQ05"/>
<evidence type="ECO:0000313" key="1">
    <source>
        <dbReference type="EMBL" id="AOW99727.1"/>
    </source>
</evidence>
<evidence type="ECO:0000313" key="2">
    <source>
        <dbReference type="Proteomes" id="UP000177870"/>
    </source>
</evidence>
<sequence length="86" mass="9611">MYYVLSQVLSQQSKTDEGGIALVQMFYISDIGRVQKNCKTKVETTIKTGAVMKYLRVNDSKGSGVANVFALNRSRVGILPARQYIY</sequence>